<accession>A0AA48H6K7</accession>
<reference evidence="5" key="1">
    <citation type="journal article" date="2023" name="Int. J. Syst. Evol. Microbiol.">
        <title>Mesoterricola silvestris gen. nov., sp. nov., Mesoterricola sediminis sp. nov., Geothrix oryzae sp. nov., Geothrix edaphica sp. nov., Geothrix rubra sp. nov., and Geothrix limicola sp. nov., six novel members of Acidobacteriota isolated from soils.</title>
        <authorList>
            <person name="Itoh H."/>
            <person name="Sugisawa Y."/>
            <person name="Mise K."/>
            <person name="Xu Z."/>
            <person name="Kuniyasu M."/>
            <person name="Ushijima N."/>
            <person name="Kawano K."/>
            <person name="Kobayashi E."/>
            <person name="Shiratori Y."/>
            <person name="Masuda Y."/>
            <person name="Senoo K."/>
        </authorList>
    </citation>
    <scope>NUCLEOTIDE SEQUENCE [LARGE SCALE GENOMIC DNA]</scope>
    <source>
        <strain evidence="5">W79</strain>
    </source>
</reference>
<feature type="domain" description="Thiopeptide-type bacteriocin biosynthesis" evidence="3">
    <location>
        <begin position="750"/>
        <end position="1013"/>
    </location>
</feature>
<evidence type="ECO:0000313" key="5">
    <source>
        <dbReference type="Proteomes" id="UP001238179"/>
    </source>
</evidence>
<protein>
    <submittedName>
        <fullName evidence="4">Lantibiotic dehydratase</fullName>
    </submittedName>
</protein>
<organism evidence="4 5">
    <name type="scientific">Mesoterricola silvestris</name>
    <dbReference type="NCBI Taxonomy" id="2927979"/>
    <lineage>
        <taxon>Bacteria</taxon>
        <taxon>Pseudomonadati</taxon>
        <taxon>Acidobacteriota</taxon>
        <taxon>Holophagae</taxon>
        <taxon>Holophagales</taxon>
        <taxon>Holophagaceae</taxon>
        <taxon>Mesoterricola</taxon>
    </lineage>
</organism>
<feature type="region of interest" description="Disordered" evidence="1">
    <location>
        <begin position="723"/>
        <end position="743"/>
    </location>
</feature>
<evidence type="ECO:0000259" key="3">
    <source>
        <dbReference type="Pfam" id="PF14028"/>
    </source>
</evidence>
<feature type="compositionally biased region" description="Low complexity" evidence="1">
    <location>
        <begin position="733"/>
        <end position="743"/>
    </location>
</feature>
<gene>
    <name evidence="4" type="ORF">METEAL_19570</name>
</gene>
<name>A0AA48H6K7_9BACT</name>
<sequence length="1029" mass="113642">MPSPTVRTAPFFVLRTPGLPVDPTRAWTREHLAAAVRRPEIREALFLASPDLDTALDPWLRGDLPEARAQRVDQSLVRYLTRMGSRSTPFGLFAGCGVGAWGPVSDLRVPPLAQCVRRTRLDNDYLAALVADLERNPEVRGLLTWRPNTSLHLAAGRWHYAEPRLGAGEGREYHLVALEPTGHLDKALACAAGGAGLGSLAGVLAQAVEVEPGEASGFLDELVEGRILTSDLEPAVTGEEPLQALAGHLKAQGGTRPLGERLERIVTELGELDEAGAGAAPGRYRALARELEALAVPADPRRLFQVDLHKPSEELHLGPEVRRALEEAVERLRLITPHRRESPLDRFRDAFRERYGTRAVPLLEALDAEAGIGFGPKPPPGLDGSPLLQGLPFQAAAQADPPFTARDRHILKRLHFLGNAPEWALDDADLAILGEPGPRPFPATFSALAALASPSPEALARGDFQVLMESYSGPSGAQLLGRFCLGDPRLASRVEELLRVEEARRPEAVFAEIVHQPDGRIGNIIARPRLRAFEIPFLGSSGAPLDHQIPPADLTLALEGDRLVLRSIRLGREVVPRMATAHNYAQGLPVFRFLAHLQEQDGRAGGWTWGPLEALPFLPRVTRGRHVLCRARWRVEARELEAGGLQALRAPRRLPRHVVLEDADSTLWVDLDDPLRAATLEHIVASRPSFTLVEAFPGPEELAAAGPEGRYFHELVIPFQQKEPPLPARRSPRPSSTAEAARSYPPGSEWLYIKVYAGPAASDRILAVLLDTLRRITVQAWDRWFFVRYADPESHLRLRFHGTPTQLTSNLLPLIRRILAPHLKSGACWKVQVDTYERELERYGGLEGMLLAEAWFEQDSEKALDLLHECDGEEGSGLRWQRAFKAMDELLSGLGLSLTAKLRIVDAIRGGLGREFNPELGIQLGERYRSLRRDLEAWIPVPGRPAPPALPDPRLHRQRTCLHRLAEAASHGRLSLPLEDLAASLVHMQVNRFMRGSHRAHELVLADFLGRVYRSQLARVGRARDKMEG</sequence>
<dbReference type="Pfam" id="PF04738">
    <property type="entry name" value="Lant_dehydr_N"/>
    <property type="match status" value="1"/>
</dbReference>
<evidence type="ECO:0000313" key="4">
    <source>
        <dbReference type="EMBL" id="BDU72783.1"/>
    </source>
</evidence>
<evidence type="ECO:0000256" key="1">
    <source>
        <dbReference type="SAM" id="MobiDB-lite"/>
    </source>
</evidence>
<dbReference type="Proteomes" id="UP001238179">
    <property type="component" value="Chromosome"/>
</dbReference>
<dbReference type="AlphaFoldDB" id="A0AA48H6K7"/>
<dbReference type="KEGG" id="msil:METEAL_19570"/>
<feature type="domain" description="Lantibiotic dehydratase N-terminal" evidence="2">
    <location>
        <begin position="37"/>
        <end position="680"/>
    </location>
</feature>
<dbReference type="EMBL" id="AP027080">
    <property type="protein sequence ID" value="BDU72783.1"/>
    <property type="molecule type" value="Genomic_DNA"/>
</dbReference>
<keyword evidence="5" id="KW-1185">Reference proteome</keyword>
<dbReference type="Pfam" id="PF14028">
    <property type="entry name" value="Lant_dehydr_C"/>
    <property type="match status" value="1"/>
</dbReference>
<dbReference type="RefSeq" id="WP_316415695.1">
    <property type="nucleotide sequence ID" value="NZ_AP027080.1"/>
</dbReference>
<dbReference type="InterPro" id="IPR023809">
    <property type="entry name" value="Thiopep_bacteriocin_synth_dom"/>
</dbReference>
<proteinExistence type="predicted"/>
<evidence type="ECO:0000259" key="2">
    <source>
        <dbReference type="Pfam" id="PF04738"/>
    </source>
</evidence>
<dbReference type="InterPro" id="IPR006827">
    <property type="entry name" value="Lant_deHydtase_N"/>
</dbReference>
<dbReference type="NCBIfam" id="TIGR03891">
    <property type="entry name" value="thiopep_ocin"/>
    <property type="match status" value="1"/>
</dbReference>